<accession>A0A816HR78</accession>
<gene>
    <name evidence="1" type="ORF">XAT740_LOCUS63432</name>
</gene>
<comment type="caution">
    <text evidence="1">The sequence shown here is derived from an EMBL/GenBank/DDBJ whole genome shotgun (WGS) entry which is preliminary data.</text>
</comment>
<dbReference type="AlphaFoldDB" id="A0A816HR78"/>
<reference evidence="1" key="1">
    <citation type="submission" date="2021-02" db="EMBL/GenBank/DDBJ databases">
        <authorList>
            <person name="Nowell W R."/>
        </authorList>
    </citation>
    <scope>NUCLEOTIDE SEQUENCE</scope>
</reference>
<protein>
    <submittedName>
        <fullName evidence="1">Uncharacterized protein</fullName>
    </submittedName>
</protein>
<sequence length="34" mass="3682">SDSNAILFPGIRSDIVGWSDPASDLLTWAPDVHE</sequence>
<evidence type="ECO:0000313" key="1">
    <source>
        <dbReference type="EMBL" id="CAF1689736.1"/>
    </source>
</evidence>
<name>A0A816HR78_ADIRI</name>
<evidence type="ECO:0000313" key="2">
    <source>
        <dbReference type="Proteomes" id="UP000663828"/>
    </source>
</evidence>
<dbReference type="EMBL" id="CAJNOR010019582">
    <property type="protein sequence ID" value="CAF1689736.1"/>
    <property type="molecule type" value="Genomic_DNA"/>
</dbReference>
<proteinExistence type="predicted"/>
<organism evidence="1 2">
    <name type="scientific">Adineta ricciae</name>
    <name type="common">Rotifer</name>
    <dbReference type="NCBI Taxonomy" id="249248"/>
    <lineage>
        <taxon>Eukaryota</taxon>
        <taxon>Metazoa</taxon>
        <taxon>Spiralia</taxon>
        <taxon>Gnathifera</taxon>
        <taxon>Rotifera</taxon>
        <taxon>Eurotatoria</taxon>
        <taxon>Bdelloidea</taxon>
        <taxon>Adinetida</taxon>
        <taxon>Adinetidae</taxon>
        <taxon>Adineta</taxon>
    </lineage>
</organism>
<keyword evidence="2" id="KW-1185">Reference proteome</keyword>
<dbReference type="Proteomes" id="UP000663828">
    <property type="component" value="Unassembled WGS sequence"/>
</dbReference>
<feature type="non-terminal residue" evidence="1">
    <location>
        <position position="1"/>
    </location>
</feature>